<accession>A0A6A3ITS4</accession>
<feature type="compositionally biased region" description="Acidic residues" evidence="1">
    <location>
        <begin position="613"/>
        <end position="639"/>
    </location>
</feature>
<dbReference type="InterPro" id="IPR029526">
    <property type="entry name" value="PGBD"/>
</dbReference>
<feature type="domain" description="PiggyBac transposable element-derived protein" evidence="2">
    <location>
        <begin position="301"/>
        <end position="473"/>
    </location>
</feature>
<proteinExistence type="predicted"/>
<evidence type="ECO:0000313" key="4">
    <source>
        <dbReference type="Proteomes" id="UP000429607"/>
    </source>
</evidence>
<dbReference type="Proteomes" id="UP000429607">
    <property type="component" value="Unassembled WGS sequence"/>
</dbReference>
<evidence type="ECO:0000259" key="2">
    <source>
        <dbReference type="Pfam" id="PF13843"/>
    </source>
</evidence>
<evidence type="ECO:0000313" key="3">
    <source>
        <dbReference type="EMBL" id="KAE8983795.1"/>
    </source>
</evidence>
<protein>
    <recommendedName>
        <fullName evidence="2">PiggyBac transposable element-derived protein domain-containing protein</fullName>
    </recommendedName>
</protein>
<dbReference type="PANTHER" id="PTHR46599">
    <property type="entry name" value="PIGGYBAC TRANSPOSABLE ELEMENT-DERIVED PROTEIN 4"/>
    <property type="match status" value="1"/>
</dbReference>
<feature type="compositionally biased region" description="Low complexity" evidence="1">
    <location>
        <begin position="640"/>
        <end position="656"/>
    </location>
</feature>
<feature type="region of interest" description="Disordered" evidence="1">
    <location>
        <begin position="34"/>
        <end position="77"/>
    </location>
</feature>
<reference evidence="3 4" key="1">
    <citation type="submission" date="2018-09" db="EMBL/GenBank/DDBJ databases">
        <title>Genomic investigation of the strawberry pathogen Phytophthora fragariae indicates pathogenicity is determined by transcriptional variation in three key races.</title>
        <authorList>
            <person name="Adams T.M."/>
            <person name="Armitage A.D."/>
            <person name="Sobczyk M.K."/>
            <person name="Bates H.J."/>
            <person name="Dunwell J.M."/>
            <person name="Nellist C.F."/>
            <person name="Harrison R.J."/>
        </authorList>
    </citation>
    <scope>NUCLEOTIDE SEQUENCE [LARGE SCALE GENOMIC DNA]</scope>
    <source>
        <strain evidence="3 4">SCRP249</strain>
    </source>
</reference>
<feature type="compositionally biased region" description="Pro residues" evidence="1">
    <location>
        <begin position="62"/>
        <end position="73"/>
    </location>
</feature>
<dbReference type="EMBL" id="QXFV01002752">
    <property type="protein sequence ID" value="KAE8983795.1"/>
    <property type="molecule type" value="Genomic_DNA"/>
</dbReference>
<dbReference type="PANTHER" id="PTHR46599:SF3">
    <property type="entry name" value="PIGGYBAC TRANSPOSABLE ELEMENT-DERIVED PROTEIN 4"/>
    <property type="match status" value="1"/>
</dbReference>
<comment type="caution">
    <text evidence="3">The sequence shown here is derived from an EMBL/GenBank/DDBJ whole genome shotgun (WGS) entry which is preliminary data.</text>
</comment>
<name>A0A6A3ITS4_9STRA</name>
<sequence length="675" mass="75160">MAARRETRSEADAFQARLAGRSFAERQQLTAEHRAYLAGERATDADFGGEDPAQATAAATPTPAPAPRPPPPTGKTAAYIQAAEDRMAARLAEEAAESSMKAKKAPAKGKRKVSRWRLAQIARDEKKAKEAAAMARAEAAVVQRSAEKKKKRDQVAREERQGLDARQKALADLKCIVFSYRTEPLVWNLRNRLLKLRRLLLNLHSQSSLLLLKMEDDGGSSASDDDLDGAVLLGRERARARRNLEKERFSAAKAKLTREWEVTTSNWDVLTKVEMDVLAQDAAALKKIRVDGWNLAAVMRNLQKVFPPRKFGIYHAVVTDRFYTSVQLALQLLPRNVYSVGTIQTNKKGFPSFLITKDASRPADVSRGSAAIAVAKCCPLLQAMHWWDRLFVYLLSTGSGTTTETCGRRIPGGQRLTVPCPSAMRDYHRWMGGVDIHDQLRLQRYSLQLSVGFRKYYKTIFMGLVDMAIVNAFIVYREGQKQRGEPTADHAEFLRELQAQLLQVTAADLIDESPQPDPTNPSGQGPTRHKLVEFPEWVQIREGVRKRPQHQCKVCSIRKKKVGELRATRFYCETCSDGSRRTGKSGHRLASGATFKCARLARSAVVAVREDGGSNEEAEQEEQEDVQQEEPQEDVEEVEPQVVVVQGDAEQEAVGQEGEEEEVAVVGTSAKEAEE</sequence>
<evidence type="ECO:0000256" key="1">
    <source>
        <dbReference type="SAM" id="MobiDB-lite"/>
    </source>
</evidence>
<gene>
    <name evidence="3" type="ORF">PR001_g23357</name>
</gene>
<organism evidence="3 4">
    <name type="scientific">Phytophthora rubi</name>
    <dbReference type="NCBI Taxonomy" id="129364"/>
    <lineage>
        <taxon>Eukaryota</taxon>
        <taxon>Sar</taxon>
        <taxon>Stramenopiles</taxon>
        <taxon>Oomycota</taxon>
        <taxon>Peronosporomycetes</taxon>
        <taxon>Peronosporales</taxon>
        <taxon>Peronosporaceae</taxon>
        <taxon>Phytophthora</taxon>
    </lineage>
</organism>
<feature type="compositionally biased region" description="Low complexity" evidence="1">
    <location>
        <begin position="52"/>
        <end position="61"/>
    </location>
</feature>
<feature type="region of interest" description="Disordered" evidence="1">
    <location>
        <begin position="608"/>
        <end position="675"/>
    </location>
</feature>
<dbReference type="AlphaFoldDB" id="A0A6A3ITS4"/>
<feature type="region of interest" description="Disordered" evidence="1">
    <location>
        <begin position="90"/>
        <end position="109"/>
    </location>
</feature>
<dbReference type="Pfam" id="PF13843">
    <property type="entry name" value="DDE_Tnp_1_7"/>
    <property type="match status" value="1"/>
</dbReference>